<protein>
    <submittedName>
        <fullName evidence="1">(Mediterranean fruit fly) hypothetical protein</fullName>
    </submittedName>
</protein>
<keyword evidence="2" id="KW-1185">Reference proteome</keyword>
<organism evidence="1 2">
    <name type="scientific">Ceratitis capitata</name>
    <name type="common">Mediterranean fruit fly</name>
    <name type="synonym">Tephritis capitata</name>
    <dbReference type="NCBI Taxonomy" id="7213"/>
    <lineage>
        <taxon>Eukaryota</taxon>
        <taxon>Metazoa</taxon>
        <taxon>Ecdysozoa</taxon>
        <taxon>Arthropoda</taxon>
        <taxon>Hexapoda</taxon>
        <taxon>Insecta</taxon>
        <taxon>Pterygota</taxon>
        <taxon>Neoptera</taxon>
        <taxon>Endopterygota</taxon>
        <taxon>Diptera</taxon>
        <taxon>Brachycera</taxon>
        <taxon>Muscomorpha</taxon>
        <taxon>Tephritoidea</taxon>
        <taxon>Tephritidae</taxon>
        <taxon>Ceratitis</taxon>
        <taxon>Ceratitis</taxon>
    </lineage>
</organism>
<comment type="caution">
    <text evidence="1">The sequence shown here is derived from an EMBL/GenBank/DDBJ whole genome shotgun (WGS) entry which is preliminary data.</text>
</comment>
<evidence type="ECO:0000313" key="2">
    <source>
        <dbReference type="Proteomes" id="UP000606786"/>
    </source>
</evidence>
<proteinExistence type="predicted"/>
<reference evidence="1" key="1">
    <citation type="submission" date="2020-11" db="EMBL/GenBank/DDBJ databases">
        <authorList>
            <person name="Whitehead M."/>
        </authorList>
    </citation>
    <scope>NUCLEOTIDE SEQUENCE</scope>
    <source>
        <strain evidence="1">EGII</strain>
    </source>
</reference>
<dbReference type="AlphaFoldDB" id="A0A811UYX8"/>
<name>A0A811UYX8_CERCA</name>
<gene>
    <name evidence="1" type="ORF">CCAP1982_LOCUS11968</name>
</gene>
<accession>A0A811UYX8</accession>
<dbReference type="Proteomes" id="UP000606786">
    <property type="component" value="Unassembled WGS sequence"/>
</dbReference>
<evidence type="ECO:0000313" key="1">
    <source>
        <dbReference type="EMBL" id="CAD7003518.1"/>
    </source>
</evidence>
<dbReference type="EMBL" id="CAJHJT010000034">
    <property type="protein sequence ID" value="CAD7003518.1"/>
    <property type="molecule type" value="Genomic_DNA"/>
</dbReference>
<sequence length="118" mass="13242">MQRTLSNLLVAKGNSTLGARKLNVHETGNKTKSTYTHTHSHMCKYKGFILRKKLCKMQHTNITLTALLHLPRATRHMPPVTCHCQAGAKLKLVEINCINLRVTAMKFNGRCSSRGKCV</sequence>